<keyword evidence="1" id="KW-0472">Membrane</keyword>
<evidence type="ECO:0000313" key="2">
    <source>
        <dbReference type="EMBL" id="GGM42695.1"/>
    </source>
</evidence>
<protein>
    <submittedName>
        <fullName evidence="2">Transporter</fullName>
    </submittedName>
</protein>
<reference evidence="2" key="1">
    <citation type="journal article" date="2014" name="Int. J. Syst. Evol. Microbiol.">
        <title>Complete genome sequence of Corynebacterium casei LMG S-19264T (=DSM 44701T), isolated from a smear-ripened cheese.</title>
        <authorList>
            <consortium name="US DOE Joint Genome Institute (JGI-PGF)"/>
            <person name="Walter F."/>
            <person name="Albersmeier A."/>
            <person name="Kalinowski J."/>
            <person name="Ruckert C."/>
        </authorList>
    </citation>
    <scope>NUCLEOTIDE SEQUENCE</scope>
    <source>
        <strain evidence="2">JCM 19831</strain>
    </source>
</reference>
<feature type="transmembrane region" description="Helical" evidence="1">
    <location>
        <begin position="177"/>
        <end position="197"/>
    </location>
</feature>
<keyword evidence="1" id="KW-0812">Transmembrane</keyword>
<accession>A0A917TXN6</accession>
<keyword evidence="3" id="KW-1185">Reference proteome</keyword>
<feature type="transmembrane region" description="Helical" evidence="1">
    <location>
        <begin position="118"/>
        <end position="141"/>
    </location>
</feature>
<sequence length="350" mass="37085">MIWLTWRQFRAQAWAAIGCLAVLAAVLAVTGPGLAHVYATSGLGTCVTDGDCAAAQRAFAGGVQADDVYPLVFFAGIAILYLMPAVIGMFWGAPLVARELEARTFRLAWTQSVSRIRWLCVKLALVGGTAAIVTALLSWAITWWSGPIDRADGLPGADVGLGLPNRLMPVIFGARDLAPVGHAMFAFAVGVGAGALVRRTVPAMAVTLAVVAVTQLVVPTVVREHYDDPATTTVPLALGPGTPHQITIDGRTMTVSTPVSIPGGWITSVRTVDRAGRPFTGPAPQACLDTSSSPAACTEAINQLGLRQLVTYQPGSRYWRFQMYETAACLLLALTLVGVLLRYIRRLHPA</sequence>
<comment type="caution">
    <text evidence="2">The sequence shown here is derived from an EMBL/GenBank/DDBJ whole genome shotgun (WGS) entry which is preliminary data.</text>
</comment>
<keyword evidence="1" id="KW-1133">Transmembrane helix</keyword>
<dbReference type="EMBL" id="BMPI01000025">
    <property type="protein sequence ID" value="GGM42695.1"/>
    <property type="molecule type" value="Genomic_DNA"/>
</dbReference>
<gene>
    <name evidence="2" type="ORF">GCM10007977_050280</name>
</gene>
<proteinExistence type="predicted"/>
<evidence type="ECO:0000313" key="3">
    <source>
        <dbReference type="Proteomes" id="UP000642070"/>
    </source>
</evidence>
<dbReference type="AlphaFoldDB" id="A0A917TXN6"/>
<feature type="transmembrane region" description="Helical" evidence="1">
    <location>
        <begin position="71"/>
        <end position="97"/>
    </location>
</feature>
<evidence type="ECO:0000256" key="1">
    <source>
        <dbReference type="SAM" id="Phobius"/>
    </source>
</evidence>
<feature type="transmembrane region" description="Helical" evidence="1">
    <location>
        <begin position="323"/>
        <end position="344"/>
    </location>
</feature>
<name>A0A917TXN6_9ACTN</name>
<dbReference type="Proteomes" id="UP000642070">
    <property type="component" value="Unassembled WGS sequence"/>
</dbReference>
<organism evidence="2 3">
    <name type="scientific">Dactylosporangium sucinum</name>
    <dbReference type="NCBI Taxonomy" id="1424081"/>
    <lineage>
        <taxon>Bacteria</taxon>
        <taxon>Bacillati</taxon>
        <taxon>Actinomycetota</taxon>
        <taxon>Actinomycetes</taxon>
        <taxon>Micromonosporales</taxon>
        <taxon>Micromonosporaceae</taxon>
        <taxon>Dactylosporangium</taxon>
    </lineage>
</organism>
<dbReference type="RefSeq" id="WP_190252383.1">
    <property type="nucleotide sequence ID" value="NZ_BMPI01000025.1"/>
</dbReference>
<reference evidence="2" key="2">
    <citation type="submission" date="2020-09" db="EMBL/GenBank/DDBJ databases">
        <authorList>
            <person name="Sun Q."/>
            <person name="Ohkuma M."/>
        </authorList>
    </citation>
    <scope>NUCLEOTIDE SEQUENCE</scope>
    <source>
        <strain evidence="2">JCM 19831</strain>
    </source>
</reference>